<gene>
    <name evidence="5" type="ORF">ENP34_02580</name>
</gene>
<evidence type="ECO:0000259" key="4">
    <source>
        <dbReference type="SMART" id="SM00478"/>
    </source>
</evidence>
<dbReference type="GO" id="GO:0140078">
    <property type="term" value="F:class I DNA-(apurinic or apyrimidinic site) endonuclease activity"/>
    <property type="evidence" value="ECO:0007669"/>
    <property type="project" value="UniProtKB-EC"/>
</dbReference>
<dbReference type="InterPro" id="IPR011257">
    <property type="entry name" value="DNA_glycosylase"/>
</dbReference>
<dbReference type="GO" id="GO:0006285">
    <property type="term" value="P:base-excision repair, AP site formation"/>
    <property type="evidence" value="ECO:0007669"/>
    <property type="project" value="TreeGrafter"/>
</dbReference>
<dbReference type="EMBL" id="DSIY01000055">
    <property type="protein sequence ID" value="HEG90316.1"/>
    <property type="molecule type" value="Genomic_DNA"/>
</dbReference>
<comment type="caution">
    <text evidence="5">The sequence shown here is derived from an EMBL/GenBank/DDBJ whole genome shotgun (WGS) entry which is preliminary data.</text>
</comment>
<sequence length="310" mass="34760">MSAQVVSACLEEPAPQPFDFVSTASEHGWAELKPFEWDEAAAELRRVHRLASGRVVRLRMREGSPGGSSVRVVVETAGGALAGDEEAEIRRAVRRMLRLDEDLTEFYQYCARLDGWSLRLTPGAGRLLRCPTLFEDIAYTICTTNVNWSGTKRMVERLVTTLGEPFPGRDDWRAFPTPQAIAAAGLDRLREEARLGYRSVYLWQLALDVAEGRLDLSAFEDPELSTDELYRALRQIKGIGDYAASTLLMILGHYDFLGVDSEAKAFVSRKYFQGQPVGEAQVKAIYEPWGRWQYLALWFDAPLTGSSDLT</sequence>
<dbReference type="AlphaFoldDB" id="A0A831TD80"/>
<dbReference type="SMART" id="SM00478">
    <property type="entry name" value="ENDO3c"/>
    <property type="match status" value="1"/>
</dbReference>
<comment type="catalytic activity">
    <reaction evidence="3">
        <text>2'-deoxyribonucleotide-(2'-deoxyribose 5'-phosphate)-2'-deoxyribonucleotide-DNA = a 3'-end 2'-deoxyribonucleotide-(2,3-dehydro-2,3-deoxyribose 5'-phosphate)-DNA + a 5'-end 5'-phospho-2'-deoxyribonucleoside-DNA + H(+)</text>
        <dbReference type="Rhea" id="RHEA:66592"/>
        <dbReference type="Rhea" id="RHEA-COMP:13180"/>
        <dbReference type="Rhea" id="RHEA-COMP:16897"/>
        <dbReference type="Rhea" id="RHEA-COMP:17067"/>
        <dbReference type="ChEBI" id="CHEBI:15378"/>
        <dbReference type="ChEBI" id="CHEBI:136412"/>
        <dbReference type="ChEBI" id="CHEBI:157695"/>
        <dbReference type="ChEBI" id="CHEBI:167181"/>
        <dbReference type="EC" id="4.2.99.18"/>
    </reaction>
</comment>
<dbReference type="CDD" id="cd00056">
    <property type="entry name" value="ENDO3c"/>
    <property type="match status" value="1"/>
</dbReference>
<evidence type="ECO:0000256" key="1">
    <source>
        <dbReference type="ARBA" id="ARBA00010679"/>
    </source>
</evidence>
<reference evidence="5" key="1">
    <citation type="journal article" date="2020" name="mSystems">
        <title>Genome- and Community-Level Interaction Insights into Carbon Utilization and Element Cycling Functions of Hydrothermarchaeota in Hydrothermal Sediment.</title>
        <authorList>
            <person name="Zhou Z."/>
            <person name="Liu Y."/>
            <person name="Xu W."/>
            <person name="Pan J."/>
            <person name="Luo Z.H."/>
            <person name="Li M."/>
        </authorList>
    </citation>
    <scope>NUCLEOTIDE SEQUENCE [LARGE SCALE GENOMIC DNA]</scope>
    <source>
        <strain evidence="5">SpSt-210</strain>
    </source>
</reference>
<dbReference type="InterPro" id="IPR003265">
    <property type="entry name" value="HhH-GPD_domain"/>
</dbReference>
<feature type="domain" description="HhH-GPD" evidence="4">
    <location>
        <begin position="142"/>
        <end position="302"/>
    </location>
</feature>
<dbReference type="InterPro" id="IPR052054">
    <property type="entry name" value="Oxidative_DNA_repair_enzyme"/>
</dbReference>
<dbReference type="PANTHER" id="PTHR10242">
    <property type="entry name" value="8-OXOGUANINE DNA GLYCOSYLASE"/>
    <property type="match status" value="1"/>
</dbReference>
<protein>
    <recommendedName>
        <fullName evidence="2">DNA-(apurinic or apyrimidinic site) lyase</fullName>
        <ecNumber evidence="2">4.2.99.18</ecNumber>
    </recommendedName>
</protein>
<dbReference type="EC" id="4.2.99.18" evidence="2"/>
<organism evidence="5">
    <name type="scientific">Thermorudis peleae</name>
    <dbReference type="NCBI Taxonomy" id="1382356"/>
    <lineage>
        <taxon>Bacteria</taxon>
        <taxon>Pseudomonadati</taxon>
        <taxon>Thermomicrobiota</taxon>
        <taxon>Thermomicrobia</taxon>
        <taxon>Thermomicrobia incertae sedis</taxon>
        <taxon>Thermorudis</taxon>
    </lineage>
</organism>
<comment type="similarity">
    <text evidence="1">Belongs to the type-1 OGG1 family.</text>
</comment>
<dbReference type="Gene3D" id="1.10.340.30">
    <property type="entry name" value="Hypothetical protein, domain 2"/>
    <property type="match status" value="1"/>
</dbReference>
<dbReference type="PANTHER" id="PTHR10242:SF4">
    <property type="entry name" value="OS07G0657600 PROTEIN"/>
    <property type="match status" value="1"/>
</dbReference>
<dbReference type="SUPFAM" id="SSF48150">
    <property type="entry name" value="DNA-glycosylase"/>
    <property type="match status" value="1"/>
</dbReference>
<dbReference type="GO" id="GO:0034039">
    <property type="term" value="F:8-oxo-7,8-dihydroguanine DNA N-glycosylase activity"/>
    <property type="evidence" value="ECO:0007669"/>
    <property type="project" value="TreeGrafter"/>
</dbReference>
<name>A0A831TD80_9BACT</name>
<evidence type="ECO:0000256" key="2">
    <source>
        <dbReference type="ARBA" id="ARBA00012720"/>
    </source>
</evidence>
<accession>A0A831TD80</accession>
<evidence type="ECO:0000256" key="3">
    <source>
        <dbReference type="ARBA" id="ARBA00044632"/>
    </source>
</evidence>
<proteinExistence type="inferred from homology"/>
<evidence type="ECO:0000313" key="5">
    <source>
        <dbReference type="EMBL" id="HEG90316.1"/>
    </source>
</evidence>